<sequence>MKVNRVIFTPRVSFADQGTLKFVLKKWRPEGFFVRELGKGNGNWTIYRPGKIELEIDDDGEIICLDVTRRVKELYNRKRLTEKFAKDIECDLRTGRLSLDDL</sequence>
<dbReference type="AlphaFoldDB" id="A0A0N0VCM1"/>
<dbReference type="PANTHER" id="PTHR37297">
    <property type="entry name" value="PROTEIN NRDI"/>
    <property type="match status" value="1"/>
</dbReference>
<dbReference type="PIRSF" id="PIRSF005087">
    <property type="entry name" value="NrdI"/>
    <property type="match status" value="1"/>
</dbReference>
<dbReference type="Pfam" id="PF07972">
    <property type="entry name" value="Flavodoxin_NdrI"/>
    <property type="match status" value="1"/>
</dbReference>
<dbReference type="EMBL" id="CP030010">
    <property type="protein sequence ID" value="ASW50526.2"/>
    <property type="molecule type" value="Genomic_DNA"/>
</dbReference>
<dbReference type="NCBIfam" id="NF002714">
    <property type="entry name" value="PRK02551.1"/>
    <property type="match status" value="1"/>
</dbReference>
<name>A0A0N0VCM1_STRSU</name>
<accession>A0A0N0VCM1</accession>
<dbReference type="OrthoDB" id="9811589at2"/>
<evidence type="ECO:0000313" key="2">
    <source>
        <dbReference type="EMBL" id="ASW50526.2"/>
    </source>
</evidence>
<organism evidence="2">
    <name type="scientific">Streptococcus suis</name>
    <dbReference type="NCBI Taxonomy" id="1307"/>
    <lineage>
        <taxon>Bacteria</taxon>
        <taxon>Bacillati</taxon>
        <taxon>Bacillota</taxon>
        <taxon>Bacilli</taxon>
        <taxon>Lactobacillales</taxon>
        <taxon>Streptococcaceae</taxon>
        <taxon>Streptococcus</taxon>
    </lineage>
</organism>
<dbReference type="PANTHER" id="PTHR37297:SF1">
    <property type="entry name" value="PROTEIN NRDI"/>
    <property type="match status" value="1"/>
</dbReference>
<dbReference type="InterPro" id="IPR004465">
    <property type="entry name" value="RNR_NrdI"/>
</dbReference>
<dbReference type="GO" id="GO:0010181">
    <property type="term" value="F:FMN binding"/>
    <property type="evidence" value="ECO:0007669"/>
    <property type="project" value="InterPro"/>
</dbReference>
<dbReference type="RefSeq" id="WP_002936127.1">
    <property type="nucleotide sequence ID" value="NZ_BCBZ01000036.1"/>
</dbReference>
<dbReference type="RefSeq" id="WP_053867221.1">
    <property type="nucleotide sequence ID" value="NZ_POLS01000036.1"/>
</dbReference>
<reference evidence="2" key="1">
    <citation type="journal article" date="2021" name="Front. Microbiol.">
        <title>Comparative Virulence and Genomic Analysis of Streptococcus suis Isolates.</title>
        <authorList>
            <person name="Nicholson T.L."/>
            <person name="Waack U."/>
            <person name="Anderson T.K."/>
            <person name="Bayles D.O."/>
            <person name="Zaia S.R."/>
            <person name="Goertz I."/>
            <person name="Eppinger M."/>
            <person name="Hau S.J."/>
            <person name="Brockmeier S.L."/>
            <person name="Shore S.M."/>
        </authorList>
    </citation>
    <scope>NUCLEOTIDE SEQUENCE</scope>
    <source>
        <strain evidence="2">SRD478</strain>
    </source>
</reference>
<gene>
    <name evidence="2" type="ORF">A7J08_09690</name>
</gene>
<protein>
    <recommendedName>
        <fullName evidence="1">Putative NrdI-like protein</fullName>
    </recommendedName>
</protein>
<dbReference type="SUPFAM" id="SSF52218">
    <property type="entry name" value="Flavoproteins"/>
    <property type="match status" value="1"/>
</dbReference>
<dbReference type="Proteomes" id="UP000323128">
    <property type="component" value="Chromosome"/>
</dbReference>
<proteinExistence type="predicted"/>
<dbReference type="Gene3D" id="3.40.50.360">
    <property type="match status" value="1"/>
</dbReference>
<evidence type="ECO:0000256" key="1">
    <source>
        <dbReference type="ARBA" id="ARBA00017129"/>
    </source>
</evidence>
<dbReference type="InterPro" id="IPR029039">
    <property type="entry name" value="Flavoprotein-like_sf"/>
</dbReference>